<protein>
    <submittedName>
        <fullName evidence="4">Uncharacterized protein</fullName>
    </submittedName>
</protein>
<accession>A0A9W8XZD9</accession>
<dbReference type="InterPro" id="IPR027443">
    <property type="entry name" value="IPNS-like_sf"/>
</dbReference>
<dbReference type="EMBL" id="JAPEUY010000022">
    <property type="protein sequence ID" value="KAJ4361837.1"/>
    <property type="molecule type" value="Genomic_DNA"/>
</dbReference>
<evidence type="ECO:0000313" key="4">
    <source>
        <dbReference type="EMBL" id="KAJ4361837.1"/>
    </source>
</evidence>
<dbReference type="SUPFAM" id="SSF51197">
    <property type="entry name" value="Clavaminate synthase-like"/>
    <property type="match status" value="1"/>
</dbReference>
<sequence>MELLRCRLSYFTAPGSHSHLITHSSKTLVSDLQIYEMTSTAMNAVPIPPKYQDVRPTSADLDYADLITLDLSLFDTPTGKQRLASQLKHAISTIGFFYVTNFGLTPQQVDSQFNIARSLFSMPDTEKENYRVDPKKQGFFGWKPRGSRKAQFGLKDNLELYDDPKYNATHGDIERPAALAENRRECEEFGRHMHFHVLYRLLYICGMLMELDDPEELWHKHNYDEASSCHLRYMLYHPRTQAELEIMKNNELEENVYGHTDFGSLTLLMRQPVAGLQARTVNSKGEIKWKWVRPLDNSITVNVADTLSFLTGGYLKSTVHRVVLPPEDQRHIPRYGVIYFAGPDDGTKLRPVASPVLEGEKKEAEAGLQKRDLPPDTTTAGEWFSVRFGSIGKNYETNKDNAVSVGAKEVQAYA</sequence>
<proteinExistence type="inferred from homology"/>
<dbReference type="PANTHER" id="PTHR47990">
    <property type="entry name" value="2-OXOGLUTARATE (2OG) AND FE(II)-DEPENDENT OXYGENASE SUPERFAMILY PROTEIN-RELATED"/>
    <property type="match status" value="1"/>
</dbReference>
<dbReference type="Gene3D" id="2.60.120.330">
    <property type="entry name" value="B-lactam Antibiotic, Isopenicillin N Synthase, Chain"/>
    <property type="match status" value="1"/>
</dbReference>
<dbReference type="InterPro" id="IPR050231">
    <property type="entry name" value="Iron_ascorbate_oxido_reductase"/>
</dbReference>
<name>A0A9W8XZD9_9PLEO</name>
<dbReference type="Proteomes" id="UP001140560">
    <property type="component" value="Unassembled WGS sequence"/>
</dbReference>
<comment type="similarity">
    <text evidence="1">Belongs to the iron/ascorbate-dependent oxidoreductase family.</text>
</comment>
<reference evidence="4" key="1">
    <citation type="submission" date="2022-10" db="EMBL/GenBank/DDBJ databases">
        <title>Tapping the CABI collections for fungal endophytes: first genome assemblies for Collariella, Neodidymelliopsis, Ascochyta clinopodiicola, Didymella pomorum, Didymosphaeria variabile, Neocosmospora piperis and Neocucurbitaria cava.</title>
        <authorList>
            <person name="Hill R."/>
        </authorList>
    </citation>
    <scope>NUCLEOTIDE SEQUENCE</scope>
    <source>
        <strain evidence="4">IMI 356814</strain>
    </source>
</reference>
<evidence type="ECO:0000256" key="1">
    <source>
        <dbReference type="ARBA" id="ARBA00008056"/>
    </source>
</evidence>
<keyword evidence="5" id="KW-1185">Reference proteome</keyword>
<organism evidence="4 5">
    <name type="scientific">Neocucurbitaria cava</name>
    <dbReference type="NCBI Taxonomy" id="798079"/>
    <lineage>
        <taxon>Eukaryota</taxon>
        <taxon>Fungi</taxon>
        <taxon>Dikarya</taxon>
        <taxon>Ascomycota</taxon>
        <taxon>Pezizomycotina</taxon>
        <taxon>Dothideomycetes</taxon>
        <taxon>Pleosporomycetidae</taxon>
        <taxon>Pleosporales</taxon>
        <taxon>Pleosporineae</taxon>
        <taxon>Cucurbitariaceae</taxon>
        <taxon>Neocucurbitaria</taxon>
    </lineage>
</organism>
<evidence type="ECO:0000259" key="3">
    <source>
        <dbReference type="Pfam" id="PF14226"/>
    </source>
</evidence>
<dbReference type="AlphaFoldDB" id="A0A9W8XZD9"/>
<gene>
    <name evidence="4" type="ORF">N0V83_010778</name>
</gene>
<evidence type="ECO:0000313" key="5">
    <source>
        <dbReference type="Proteomes" id="UP001140560"/>
    </source>
</evidence>
<feature type="domain" description="Non-haem dioxygenase N-terminal" evidence="3">
    <location>
        <begin position="69"/>
        <end position="164"/>
    </location>
</feature>
<feature type="domain" description="Isopenicillin N synthase-like Fe(2+) 2OG dioxygenase" evidence="2">
    <location>
        <begin position="248"/>
        <end position="342"/>
    </location>
</feature>
<evidence type="ECO:0000259" key="2">
    <source>
        <dbReference type="Pfam" id="PF03171"/>
    </source>
</evidence>
<dbReference type="OrthoDB" id="406156at2759"/>
<dbReference type="Pfam" id="PF14226">
    <property type="entry name" value="DIOX_N"/>
    <property type="match status" value="1"/>
</dbReference>
<dbReference type="InterPro" id="IPR044861">
    <property type="entry name" value="IPNS-like_FE2OG_OXY"/>
</dbReference>
<dbReference type="InterPro" id="IPR026992">
    <property type="entry name" value="DIOX_N"/>
</dbReference>
<comment type="caution">
    <text evidence="4">The sequence shown here is derived from an EMBL/GenBank/DDBJ whole genome shotgun (WGS) entry which is preliminary data.</text>
</comment>
<dbReference type="Pfam" id="PF03171">
    <property type="entry name" value="2OG-FeII_Oxy"/>
    <property type="match status" value="1"/>
</dbReference>